<keyword evidence="5 7" id="KW-0658">Purine biosynthesis</keyword>
<evidence type="ECO:0000256" key="6">
    <source>
        <dbReference type="ARBA" id="ARBA00022962"/>
    </source>
</evidence>
<dbReference type="CDD" id="cd06223">
    <property type="entry name" value="PRTases_typeI"/>
    <property type="match status" value="1"/>
</dbReference>
<evidence type="ECO:0000256" key="4">
    <source>
        <dbReference type="ARBA" id="ARBA00022679"/>
    </source>
</evidence>
<dbReference type="AlphaFoldDB" id="A0A6M4A0J9"/>
<dbReference type="NCBIfam" id="TIGR01134">
    <property type="entry name" value="purF"/>
    <property type="match status" value="1"/>
</dbReference>
<evidence type="ECO:0000256" key="1">
    <source>
        <dbReference type="ARBA" id="ARBA00005209"/>
    </source>
</evidence>
<dbReference type="Gene3D" id="3.60.20.10">
    <property type="entry name" value="Glutamine Phosphoribosylpyrophosphate, subunit 1, domain 1"/>
    <property type="match status" value="1"/>
</dbReference>
<feature type="domain" description="Glutamine amidotransferase type-2" evidence="11">
    <location>
        <begin position="2"/>
        <end position="235"/>
    </location>
</feature>
<gene>
    <name evidence="7 12" type="primary">purF</name>
    <name evidence="12" type="ORF">EJG51_001385</name>
</gene>
<keyword evidence="6 7" id="KW-0315">Glutamine amidotransferase</keyword>
<evidence type="ECO:0000256" key="10">
    <source>
        <dbReference type="PIRSR" id="PIRSR000485-2"/>
    </source>
</evidence>
<dbReference type="GO" id="GO:0000287">
    <property type="term" value="F:magnesium ion binding"/>
    <property type="evidence" value="ECO:0007669"/>
    <property type="project" value="UniProtKB-UniRule"/>
</dbReference>
<dbReference type="InterPro" id="IPR035584">
    <property type="entry name" value="PurF_N"/>
</dbReference>
<accession>A0A6M4A0J9</accession>
<protein>
    <recommendedName>
        <fullName evidence="7">Amidophosphoribosyltransferase</fullName>
        <shortName evidence="7">ATase</shortName>
        <ecNumber evidence="7">2.4.2.14</ecNumber>
    </recommendedName>
    <alternativeName>
        <fullName evidence="7">Glutamine phosphoribosylpyrophosphate amidotransferase</fullName>
        <shortName evidence="7">GPATase</shortName>
    </alternativeName>
</protein>
<dbReference type="PIRSF" id="PIRSF000485">
    <property type="entry name" value="Amd_phspho_trans"/>
    <property type="match status" value="1"/>
</dbReference>
<dbReference type="EMBL" id="CP051152">
    <property type="protein sequence ID" value="QJQ04725.1"/>
    <property type="molecule type" value="Genomic_DNA"/>
</dbReference>
<organism evidence="12 13">
    <name type="scientific">Undibacterium piscinae</name>
    <dbReference type="NCBI Taxonomy" id="2495591"/>
    <lineage>
        <taxon>Bacteria</taxon>
        <taxon>Pseudomonadati</taxon>
        <taxon>Pseudomonadota</taxon>
        <taxon>Betaproteobacteria</taxon>
        <taxon>Burkholderiales</taxon>
        <taxon>Oxalobacteraceae</taxon>
        <taxon>Undibacterium</taxon>
    </lineage>
</organism>
<dbReference type="Gene3D" id="3.40.50.2020">
    <property type="match status" value="1"/>
</dbReference>
<evidence type="ECO:0000313" key="13">
    <source>
        <dbReference type="Proteomes" id="UP000274350"/>
    </source>
</evidence>
<evidence type="ECO:0000256" key="7">
    <source>
        <dbReference type="HAMAP-Rule" id="MF_01931"/>
    </source>
</evidence>
<dbReference type="InterPro" id="IPR029055">
    <property type="entry name" value="Ntn_hydrolases_N"/>
</dbReference>
<feature type="binding site" evidence="7 10">
    <location>
        <position position="366"/>
    </location>
    <ligand>
        <name>Mg(2+)</name>
        <dbReference type="ChEBI" id="CHEBI:18420"/>
    </ligand>
</feature>
<dbReference type="Proteomes" id="UP000274350">
    <property type="component" value="Chromosome"/>
</dbReference>
<dbReference type="GO" id="GO:0006189">
    <property type="term" value="P:'de novo' IMP biosynthetic process"/>
    <property type="evidence" value="ECO:0007669"/>
    <property type="project" value="UniProtKB-UniRule"/>
</dbReference>
<evidence type="ECO:0000256" key="8">
    <source>
        <dbReference type="PIRNR" id="PIRNR000485"/>
    </source>
</evidence>
<comment type="function">
    <text evidence="7">Catalyzes the formation of phosphoribosylamine from phosphoribosylpyrophosphate (PRPP) and glutamine.</text>
</comment>
<comment type="cofactor">
    <cofactor evidence="7 10">
        <name>Mg(2+)</name>
        <dbReference type="ChEBI" id="CHEBI:18420"/>
    </cofactor>
    <text evidence="7 10">Binds 1 Mg(2+) ion per subunit.</text>
</comment>
<sequence>MCGIVGVVSNSPVNQLLYDALLLLQHRGQDAAGIATSHGNKFAMHKANGLVKDVFRTRNMRSLPGNVGIGQVRYPTAGSTSEEEAQPFYVNAPFGIVLAHNGNLTNAAELKIELFKNDMRHLNTDSDSEVLLNILAHQIQEVSSGYSLDPAALFRAVAMLHRRVRGSYAVVAHIAGYGLLAFRDPYGIRPLCLGISRTEKGTEYMLASESVALEGLGFKFVRDVDPGEAIFIDVDGQMFNEQCAENPTLNPCAFEYVYLARPDSIIDGASVYLTRLKMGEYLAEKVRSQISDGEIDVVMPIPDSSRPSAMELALKLNLNYREGFIKNRYIGRTFMMPGQAIRKKSVRQKLNAIGSEFKGKSVLLVDDSIVRGTTSREIVQMARESGARRVIFASAAPPVQFPNVYGIDMPTRSELIAYGRSVDEVCREITADALVYQDVDAMKRSISDVNPALRSIEASCFDGHYITGDVSSAYLDSLEMARNSPRPDMEDILRSQLNLNLAGTD</sequence>
<feature type="binding site" evidence="7 10">
    <location>
        <position position="367"/>
    </location>
    <ligand>
        <name>Mg(2+)</name>
        <dbReference type="ChEBI" id="CHEBI:18420"/>
    </ligand>
</feature>
<comment type="caution">
    <text evidence="7">Lacks conserved residue(s) required for the propagation of feature annotation.</text>
</comment>
<dbReference type="PANTHER" id="PTHR11907">
    <property type="entry name" value="AMIDOPHOSPHORIBOSYLTRANSFERASE"/>
    <property type="match status" value="1"/>
</dbReference>
<name>A0A6M4A0J9_9BURK</name>
<evidence type="ECO:0000256" key="2">
    <source>
        <dbReference type="ARBA" id="ARBA00010138"/>
    </source>
</evidence>
<keyword evidence="7 10" id="KW-0479">Metal-binding</keyword>
<evidence type="ECO:0000256" key="9">
    <source>
        <dbReference type="PIRSR" id="PIRSR000485-1"/>
    </source>
</evidence>
<evidence type="ECO:0000259" key="11">
    <source>
        <dbReference type="PROSITE" id="PS51278"/>
    </source>
</evidence>
<dbReference type="SUPFAM" id="SSF56235">
    <property type="entry name" value="N-terminal nucleophile aminohydrolases (Ntn hydrolases)"/>
    <property type="match status" value="1"/>
</dbReference>
<reference evidence="12 13" key="1">
    <citation type="journal article" date="2019" name="Int. J. Syst. Evol. Microbiol.">
        <title>Undibacterium piscinae sp. nov., isolated from Korean shiner intestine.</title>
        <authorList>
            <person name="Lee S.Y."/>
            <person name="Kang W."/>
            <person name="Kim P.S."/>
            <person name="Kim H.S."/>
            <person name="Sung H."/>
            <person name="Shin N.R."/>
            <person name="Whon T.W."/>
            <person name="Yun J.H."/>
            <person name="Lee J.Y."/>
            <person name="Lee J.Y."/>
            <person name="Jung M.J."/>
            <person name="Jeong Y.S."/>
            <person name="Tak E.J."/>
            <person name="Han J.E."/>
            <person name="Hyun D.W."/>
            <person name="Kang M.S."/>
            <person name="Lee K.E."/>
            <person name="Lee B.H."/>
            <person name="Bae J.W."/>
        </authorList>
    </citation>
    <scope>NUCLEOTIDE SEQUENCE [LARGE SCALE GENOMIC DNA]</scope>
    <source>
        <strain evidence="12 13">S11R28</strain>
    </source>
</reference>
<evidence type="ECO:0000256" key="3">
    <source>
        <dbReference type="ARBA" id="ARBA00022676"/>
    </source>
</evidence>
<dbReference type="HAMAP" id="MF_01931">
    <property type="entry name" value="PurF"/>
    <property type="match status" value="1"/>
</dbReference>
<feature type="binding site" evidence="7 10">
    <location>
        <position position="304"/>
    </location>
    <ligand>
        <name>Mg(2+)</name>
        <dbReference type="ChEBI" id="CHEBI:18420"/>
    </ligand>
</feature>
<dbReference type="Pfam" id="PF00156">
    <property type="entry name" value="Pribosyltran"/>
    <property type="match status" value="1"/>
</dbReference>
<dbReference type="InterPro" id="IPR029057">
    <property type="entry name" value="PRTase-like"/>
</dbReference>
<proteinExistence type="inferred from homology"/>
<dbReference type="CDD" id="cd00715">
    <property type="entry name" value="GPATase_N"/>
    <property type="match status" value="1"/>
</dbReference>
<keyword evidence="3 7" id="KW-0328">Glycosyltransferase</keyword>
<dbReference type="OrthoDB" id="9801213at2"/>
<evidence type="ECO:0000313" key="12">
    <source>
        <dbReference type="EMBL" id="QJQ04725.1"/>
    </source>
</evidence>
<dbReference type="GO" id="GO:0004044">
    <property type="term" value="F:amidophosphoribosyltransferase activity"/>
    <property type="evidence" value="ECO:0007669"/>
    <property type="project" value="UniProtKB-UniRule"/>
</dbReference>
<comment type="pathway">
    <text evidence="1 7 8">Purine metabolism; IMP biosynthesis via de novo pathway; N(1)-(5-phospho-D-ribosyl)glycinamide from 5-phospho-alpha-D-ribose 1-diphosphate: step 1/2.</text>
</comment>
<dbReference type="InterPro" id="IPR000836">
    <property type="entry name" value="PRTase_dom"/>
</dbReference>
<keyword evidence="7 10" id="KW-0460">Magnesium</keyword>
<dbReference type="KEGG" id="upi:EJG51_001385"/>
<dbReference type="PROSITE" id="PS51278">
    <property type="entry name" value="GATASE_TYPE_2"/>
    <property type="match status" value="1"/>
</dbReference>
<keyword evidence="13" id="KW-1185">Reference proteome</keyword>
<comment type="similarity">
    <text evidence="2 7 8">In the C-terminal section; belongs to the purine/pyrimidine phosphoribosyltransferase family.</text>
</comment>
<dbReference type="GO" id="GO:0009113">
    <property type="term" value="P:purine nucleobase biosynthetic process"/>
    <property type="evidence" value="ECO:0007669"/>
    <property type="project" value="UniProtKB-UniRule"/>
</dbReference>
<dbReference type="UniPathway" id="UPA00074">
    <property type="reaction ID" value="UER00124"/>
</dbReference>
<evidence type="ECO:0000256" key="5">
    <source>
        <dbReference type="ARBA" id="ARBA00022755"/>
    </source>
</evidence>
<dbReference type="EC" id="2.4.2.14" evidence="7"/>
<dbReference type="InterPro" id="IPR005854">
    <property type="entry name" value="PurF"/>
</dbReference>
<dbReference type="SUPFAM" id="SSF53271">
    <property type="entry name" value="PRTase-like"/>
    <property type="match status" value="1"/>
</dbReference>
<feature type="active site" description="Nucleophile" evidence="7 9">
    <location>
        <position position="2"/>
    </location>
</feature>
<comment type="catalytic activity">
    <reaction evidence="7 8">
        <text>5-phospho-beta-D-ribosylamine + L-glutamate + diphosphate = 5-phospho-alpha-D-ribose 1-diphosphate + L-glutamine + H2O</text>
        <dbReference type="Rhea" id="RHEA:14905"/>
        <dbReference type="ChEBI" id="CHEBI:15377"/>
        <dbReference type="ChEBI" id="CHEBI:29985"/>
        <dbReference type="ChEBI" id="CHEBI:33019"/>
        <dbReference type="ChEBI" id="CHEBI:58017"/>
        <dbReference type="ChEBI" id="CHEBI:58359"/>
        <dbReference type="ChEBI" id="CHEBI:58681"/>
        <dbReference type="EC" id="2.4.2.14"/>
    </reaction>
</comment>
<keyword evidence="4 7" id="KW-0808">Transferase</keyword>
<dbReference type="InterPro" id="IPR017932">
    <property type="entry name" value="GATase_2_dom"/>
</dbReference>
<dbReference type="Pfam" id="PF13522">
    <property type="entry name" value="GATase_6"/>
    <property type="match status" value="1"/>
</dbReference>